<keyword evidence="2" id="KW-0614">Plasmid</keyword>
<reference evidence="2" key="1">
    <citation type="submission" date="2007-04" db="EMBL/GenBank/DDBJ databases">
        <title>Complete sequence of plasmid1 pMFLV01 of Mycobacterium gilvum PYR-GCK.</title>
        <authorList>
            <consortium name="US DOE Joint Genome Institute"/>
            <person name="Copeland A."/>
            <person name="Lucas S."/>
            <person name="Lapidus A."/>
            <person name="Barry K."/>
            <person name="Detter J.C."/>
            <person name="Glavina del Rio T."/>
            <person name="Hammon N."/>
            <person name="Israni S."/>
            <person name="Dalin E."/>
            <person name="Tice H."/>
            <person name="Pitluck S."/>
            <person name="Chain P."/>
            <person name="Malfatti S."/>
            <person name="Shin M."/>
            <person name="Vergez L."/>
            <person name="Schmutz J."/>
            <person name="Larimer F."/>
            <person name="Land M."/>
            <person name="Hauser L."/>
            <person name="Kyrpides N."/>
            <person name="Mikhailova N."/>
            <person name="Miller C."/>
            <person name="Richardson P."/>
        </authorList>
    </citation>
    <scope>NUCLEOTIDE SEQUENCE</scope>
    <source>
        <strain evidence="2">PYR-GCK</strain>
        <plasmid evidence="2">pMFLV01</plasmid>
    </source>
</reference>
<evidence type="ECO:0000313" key="2">
    <source>
        <dbReference type="EMBL" id="ABP47738.1"/>
    </source>
</evidence>
<dbReference type="KEGG" id="mgi:Mflv_5274"/>
<feature type="region of interest" description="Disordered" evidence="1">
    <location>
        <begin position="423"/>
        <end position="470"/>
    </location>
</feature>
<accession>A4TFQ7</accession>
<dbReference type="EMBL" id="CP000657">
    <property type="protein sequence ID" value="ABP47738.1"/>
    <property type="molecule type" value="Genomic_DNA"/>
</dbReference>
<name>A4TFQ7_MYCGI</name>
<protein>
    <submittedName>
        <fullName evidence="2">Uncharacterized protein</fullName>
    </submittedName>
</protein>
<sequence length="496" mass="54578">MRTDSTRGTDGQCAAGSAEPDEQTQTWEIPAHNLEAFKAKIAKANRRLAHAGLDARFEIEYEEFEVKKAVRVDRAVMSQHEPAYIVEPWVRATLVGPLTLRHGHFTFVAVLVPEQAGITVHSAPGQELNGYSPRGDNTCDHCQVERSRSRLYLVRDERDATILQLGHSCIELYTGVRPKGLWSLTFDEELEDLTRNDIDGGVGSRHYGASIDAVLAFAFAHSDRGRSYVPSGMYSEISTVSRVRTSLFANIEGLRDADRRYYRAKAAEASQYLADIDLIAAIKAAVTETAADSDYGRNLRVLLGGETVSGRNVGILGSLVKVYARQQQIEAERKAHPVVAGYLGEIGERVKGITATAKTVIYREGDWGHTTFLVAIAEDGHTIVWNASRALGIESGQRFTIAAATVKAHEVYNGVDQTVLSAARRPPSCATPSHRHRAGRPGSVERRTRRQRPCGRPRPWRRARHAAAPPARVPRPGFCAICRTLSERLPAVRTSG</sequence>
<feature type="compositionally biased region" description="Basic residues" evidence="1">
    <location>
        <begin position="447"/>
        <end position="465"/>
    </location>
</feature>
<gene>
    <name evidence="2" type="ordered locus">Mflv_5274</name>
</gene>
<evidence type="ECO:0000256" key="1">
    <source>
        <dbReference type="SAM" id="MobiDB-lite"/>
    </source>
</evidence>
<dbReference type="HOGENOM" id="CLU_549586_0_0_11"/>
<dbReference type="AlphaFoldDB" id="A4TFQ7"/>
<organism evidence="2">
    <name type="scientific">Mycolicibacterium gilvum (strain PYR-GCK)</name>
    <name type="common">Mycobacterium gilvum (strain PYR-GCK)</name>
    <dbReference type="NCBI Taxonomy" id="350054"/>
    <lineage>
        <taxon>Bacteria</taxon>
        <taxon>Bacillati</taxon>
        <taxon>Actinomycetota</taxon>
        <taxon>Actinomycetes</taxon>
        <taxon>Mycobacteriales</taxon>
        <taxon>Mycobacteriaceae</taxon>
        <taxon>Mycolicibacterium</taxon>
    </lineage>
</organism>
<feature type="region of interest" description="Disordered" evidence="1">
    <location>
        <begin position="1"/>
        <end position="24"/>
    </location>
</feature>
<proteinExistence type="predicted"/>
<geneLocation type="plasmid" evidence="2">
    <name>pMFLV01</name>
</geneLocation>